<keyword evidence="2" id="KW-1003">Cell membrane</keyword>
<dbReference type="InterPro" id="IPR036890">
    <property type="entry name" value="HATPase_C_sf"/>
</dbReference>
<dbReference type="PANTHER" id="PTHR34220">
    <property type="entry name" value="SENSOR HISTIDINE KINASE YPDA"/>
    <property type="match status" value="1"/>
</dbReference>
<dbReference type="SUPFAM" id="SSF158472">
    <property type="entry name" value="HAMP domain-like"/>
    <property type="match status" value="1"/>
</dbReference>
<dbReference type="CDD" id="cd06225">
    <property type="entry name" value="HAMP"/>
    <property type="match status" value="1"/>
</dbReference>
<protein>
    <submittedName>
        <fullName evidence="9">Two-component sensor histidine kinase</fullName>
    </submittedName>
</protein>
<dbReference type="SUPFAM" id="SSF55874">
    <property type="entry name" value="ATPase domain of HSP90 chaperone/DNA topoisomerase II/histidine kinase"/>
    <property type="match status" value="1"/>
</dbReference>
<dbReference type="InterPro" id="IPR010559">
    <property type="entry name" value="Sig_transdc_His_kin_internal"/>
</dbReference>
<reference evidence="9 10" key="1">
    <citation type="submission" date="2017-05" db="EMBL/GenBank/DDBJ databases">
        <title>Functional genome analysis of Paenibacillus pasadenensis strain R16: insights on endophytic life style and antifungal activity.</title>
        <authorList>
            <person name="Passera A."/>
            <person name="Marcolungo L."/>
            <person name="Casati P."/>
            <person name="Brasca M."/>
            <person name="Quaglino F."/>
            <person name="Delledonne M."/>
        </authorList>
    </citation>
    <scope>NUCLEOTIDE SEQUENCE [LARGE SCALE GENOMIC DNA]</scope>
    <source>
        <strain evidence="9 10">R16</strain>
    </source>
</reference>
<dbReference type="Pfam" id="PF00672">
    <property type="entry name" value="HAMP"/>
    <property type="match status" value="1"/>
</dbReference>
<feature type="transmembrane region" description="Helical" evidence="7">
    <location>
        <begin position="24"/>
        <end position="44"/>
    </location>
</feature>
<dbReference type="EMBL" id="NFEZ01000002">
    <property type="protein sequence ID" value="PLT47742.1"/>
    <property type="molecule type" value="Genomic_DNA"/>
</dbReference>
<dbReference type="RefSeq" id="WP_052333154.1">
    <property type="nucleotide sequence ID" value="NZ_BIMM01000028.1"/>
</dbReference>
<evidence type="ECO:0000313" key="10">
    <source>
        <dbReference type="Proteomes" id="UP000234789"/>
    </source>
</evidence>
<evidence type="ECO:0000256" key="6">
    <source>
        <dbReference type="ARBA" id="ARBA00023136"/>
    </source>
</evidence>
<comment type="caution">
    <text evidence="9">The sequence shown here is derived from an EMBL/GenBank/DDBJ whole genome shotgun (WGS) entry which is preliminary data.</text>
</comment>
<dbReference type="PROSITE" id="PS50885">
    <property type="entry name" value="HAMP"/>
    <property type="match status" value="1"/>
</dbReference>
<keyword evidence="10" id="KW-1185">Reference proteome</keyword>
<sequence length="630" mass="71746">MARTGSWIGTLREFVGSLPLQAKLISSFVLVIIVPMLLFSWYTLHGVSDYSMRELVKKNESILDIERTNIQNNIELMEWTGQLALSNREMNDYLQTKEDLDTEWLLDFKTRTFQMFQSFLFNNPRISGIRLFASNPGVHEFWPIVLSEARIRDKPWYDTVLDRKGLVWWEIQNNRELLNNTSTTSGSEVMSVSLLREFKYPDDMTHNGLLEISMELRNFFTKTFSSVQDPSSRMVVVDRRGQVHADMAAPIFQQTPAKELLRHIALTETPGNHTSYFTAGGQSFLAIQAFIPGLDAHLVNLVSRTDTLADIERTRGNLVILIVVLIAVLILLSYFMQSIILKRLRVLRDSMKKVRGGDFHVDVPVAGSDEVGELAHHYRQLLRKINELIVDQVNRQAAGKEAELRSLKNQIDSHFLYNTLENLKMLAEIEGQYTISDALTSLGGMMRYSLQWTRAHVRLKDEVQHIQNYIAIMNIRYDGKLELRLDIAPECLEQEVLKMSLQPIVENAVKHGMDDLDSDSGKLTITVSAFIRLDDCVIEVTDNGCGIPGEQLRLLNGMLRIEEADYQERRARTSAARRGEGSGIGLRNVDHRLVMSYGQEYGLRVESVEGSFTKVVMTLPHLILTGGEPR</sequence>
<keyword evidence="7" id="KW-0812">Transmembrane</keyword>
<keyword evidence="4" id="KW-0808">Transferase</keyword>
<keyword evidence="5 9" id="KW-0418">Kinase</keyword>
<comment type="subcellular location">
    <subcellularLocation>
        <location evidence="1">Cell membrane</location>
        <topology evidence="1">Multi-pass membrane protein</topology>
    </subcellularLocation>
</comment>
<keyword evidence="7" id="KW-1133">Transmembrane helix</keyword>
<evidence type="ECO:0000259" key="8">
    <source>
        <dbReference type="PROSITE" id="PS50885"/>
    </source>
</evidence>
<evidence type="ECO:0000313" key="9">
    <source>
        <dbReference type="EMBL" id="PLT47742.1"/>
    </source>
</evidence>
<keyword evidence="6 7" id="KW-0472">Membrane</keyword>
<proteinExistence type="predicted"/>
<dbReference type="InterPro" id="IPR003660">
    <property type="entry name" value="HAMP_dom"/>
</dbReference>
<name>A0A2N5NBM5_9BACL</name>
<organism evidence="9 10">
    <name type="scientific">Paenibacillus pasadenensis</name>
    <dbReference type="NCBI Taxonomy" id="217090"/>
    <lineage>
        <taxon>Bacteria</taxon>
        <taxon>Bacillati</taxon>
        <taxon>Bacillota</taxon>
        <taxon>Bacilli</taxon>
        <taxon>Bacillales</taxon>
        <taxon>Paenibacillaceae</taxon>
        <taxon>Paenibacillus</taxon>
    </lineage>
</organism>
<feature type="transmembrane region" description="Helical" evidence="7">
    <location>
        <begin position="318"/>
        <end position="336"/>
    </location>
</feature>
<dbReference type="PANTHER" id="PTHR34220:SF7">
    <property type="entry name" value="SENSOR HISTIDINE KINASE YPDA"/>
    <property type="match status" value="1"/>
</dbReference>
<dbReference type="SMART" id="SM00387">
    <property type="entry name" value="HATPase_c"/>
    <property type="match status" value="1"/>
</dbReference>
<dbReference type="Proteomes" id="UP000234789">
    <property type="component" value="Unassembled WGS sequence"/>
</dbReference>
<dbReference type="InterPro" id="IPR050640">
    <property type="entry name" value="Bact_2-comp_sensor_kinase"/>
</dbReference>
<dbReference type="Pfam" id="PF06580">
    <property type="entry name" value="His_kinase"/>
    <property type="match status" value="1"/>
</dbReference>
<evidence type="ECO:0000256" key="1">
    <source>
        <dbReference type="ARBA" id="ARBA00004651"/>
    </source>
</evidence>
<dbReference type="Gene3D" id="6.10.340.10">
    <property type="match status" value="1"/>
</dbReference>
<dbReference type="Gene3D" id="3.30.565.10">
    <property type="entry name" value="Histidine kinase-like ATPase, C-terminal domain"/>
    <property type="match status" value="1"/>
</dbReference>
<dbReference type="GO" id="GO:0000155">
    <property type="term" value="F:phosphorelay sensor kinase activity"/>
    <property type="evidence" value="ECO:0007669"/>
    <property type="project" value="InterPro"/>
</dbReference>
<gene>
    <name evidence="9" type="ORF">B8V81_0649</name>
</gene>
<feature type="domain" description="HAMP" evidence="8">
    <location>
        <begin position="338"/>
        <end position="390"/>
    </location>
</feature>
<evidence type="ECO:0000256" key="5">
    <source>
        <dbReference type="ARBA" id="ARBA00022777"/>
    </source>
</evidence>
<dbReference type="GO" id="GO:0005886">
    <property type="term" value="C:plasma membrane"/>
    <property type="evidence" value="ECO:0007669"/>
    <property type="project" value="UniProtKB-SubCell"/>
</dbReference>
<dbReference type="AlphaFoldDB" id="A0A2N5NBM5"/>
<evidence type="ECO:0000256" key="3">
    <source>
        <dbReference type="ARBA" id="ARBA00022553"/>
    </source>
</evidence>
<keyword evidence="3" id="KW-0597">Phosphoprotein</keyword>
<dbReference type="SMART" id="SM00304">
    <property type="entry name" value="HAMP"/>
    <property type="match status" value="1"/>
</dbReference>
<evidence type="ECO:0000256" key="7">
    <source>
        <dbReference type="SAM" id="Phobius"/>
    </source>
</evidence>
<dbReference type="Pfam" id="PF02518">
    <property type="entry name" value="HATPase_c"/>
    <property type="match status" value="1"/>
</dbReference>
<dbReference type="InterPro" id="IPR003594">
    <property type="entry name" value="HATPase_dom"/>
</dbReference>
<evidence type="ECO:0000256" key="2">
    <source>
        <dbReference type="ARBA" id="ARBA00022475"/>
    </source>
</evidence>
<evidence type="ECO:0000256" key="4">
    <source>
        <dbReference type="ARBA" id="ARBA00022679"/>
    </source>
</evidence>
<accession>A0A2N5NBM5</accession>